<dbReference type="EC" id="2.1.1.37" evidence="7"/>
<dbReference type="InterPro" id="IPR018117">
    <property type="entry name" value="C5_DNA_meth_AS"/>
</dbReference>
<dbReference type="Pfam" id="PF00145">
    <property type="entry name" value="DNA_methylase"/>
    <property type="match status" value="1"/>
</dbReference>
<keyword evidence="9" id="KW-1185">Reference proteome</keyword>
<evidence type="ECO:0000256" key="4">
    <source>
        <dbReference type="ARBA" id="ARBA00022747"/>
    </source>
</evidence>
<dbReference type="PROSITE" id="PS51679">
    <property type="entry name" value="SAM_MT_C5"/>
    <property type="match status" value="1"/>
</dbReference>
<evidence type="ECO:0000256" key="6">
    <source>
        <dbReference type="RuleBase" id="RU000416"/>
    </source>
</evidence>
<dbReference type="PRINTS" id="PR00105">
    <property type="entry name" value="C5METTRFRASE"/>
</dbReference>
<keyword evidence="1 5" id="KW-0489">Methyltransferase</keyword>
<feature type="active site" evidence="5">
    <location>
        <position position="75"/>
    </location>
</feature>
<dbReference type="GO" id="GO:0032259">
    <property type="term" value="P:methylation"/>
    <property type="evidence" value="ECO:0007669"/>
    <property type="project" value="UniProtKB-KW"/>
</dbReference>
<protein>
    <recommendedName>
        <fullName evidence="7">Cytosine-specific methyltransferase</fullName>
        <ecNumber evidence="7">2.1.1.37</ecNumber>
    </recommendedName>
</protein>
<keyword evidence="3 5" id="KW-0949">S-adenosyl-L-methionine</keyword>
<dbReference type="PANTHER" id="PTHR10629">
    <property type="entry name" value="CYTOSINE-SPECIFIC METHYLTRANSFERASE"/>
    <property type="match status" value="1"/>
</dbReference>
<dbReference type="SUPFAM" id="SSF53335">
    <property type="entry name" value="S-adenosyl-L-methionine-dependent methyltransferases"/>
    <property type="match status" value="1"/>
</dbReference>
<evidence type="ECO:0000313" key="9">
    <source>
        <dbReference type="Proteomes" id="UP000577408"/>
    </source>
</evidence>
<comment type="caution">
    <text evidence="8">The sequence shown here is derived from an EMBL/GenBank/DDBJ whole genome shotgun (WGS) entry which is preliminary data.</text>
</comment>
<evidence type="ECO:0000313" key="8">
    <source>
        <dbReference type="EMBL" id="MBA1837603.1"/>
    </source>
</evidence>
<comment type="catalytic activity">
    <reaction evidence="7">
        <text>a 2'-deoxycytidine in DNA + S-adenosyl-L-methionine = a 5-methyl-2'-deoxycytidine in DNA + S-adenosyl-L-homocysteine + H(+)</text>
        <dbReference type="Rhea" id="RHEA:13681"/>
        <dbReference type="Rhea" id="RHEA-COMP:11369"/>
        <dbReference type="Rhea" id="RHEA-COMP:11370"/>
        <dbReference type="ChEBI" id="CHEBI:15378"/>
        <dbReference type="ChEBI" id="CHEBI:57856"/>
        <dbReference type="ChEBI" id="CHEBI:59789"/>
        <dbReference type="ChEBI" id="CHEBI:85452"/>
        <dbReference type="ChEBI" id="CHEBI:85454"/>
        <dbReference type="EC" id="2.1.1.37"/>
    </reaction>
</comment>
<dbReference type="InterPro" id="IPR029063">
    <property type="entry name" value="SAM-dependent_MTases_sf"/>
</dbReference>
<accession>A0A7V9A205</accession>
<keyword evidence="4" id="KW-0680">Restriction system</keyword>
<dbReference type="Gene3D" id="3.40.50.150">
    <property type="entry name" value="Vaccinia Virus protein VP39"/>
    <property type="match status" value="1"/>
</dbReference>
<dbReference type="AlphaFoldDB" id="A0A7V9A205"/>
<proteinExistence type="inferred from homology"/>
<dbReference type="GO" id="GO:0044027">
    <property type="term" value="P:negative regulation of gene expression via chromosomal CpG island methylation"/>
    <property type="evidence" value="ECO:0007669"/>
    <property type="project" value="TreeGrafter"/>
</dbReference>
<dbReference type="EMBL" id="JABFED010000004">
    <property type="protein sequence ID" value="MBA1837603.1"/>
    <property type="molecule type" value="Genomic_DNA"/>
</dbReference>
<sequence length="402" mass="43455">MTMRMTGLFAGIGGIELGFKQGLGDNIETDLLCENWPEAQTVLRRQFPNAELHSDVTDLPSLPGNVDILSAGFPCTDLSQAGRTAGITGEQSGLVVHLFKLLNQHRDKGLTLPTLIIENVPNMLSLDKGTAMHFLTSELESLGYAWAYRVVDSRFTGVPQRRRRVILVASNELDPKRVLFADETGGRSDSDYAMDAFGFYWTEGRGGLGWAPDAVPTLKGGSGLGIASPPAVWVPSEEDPVRAFVTPTVSDMESLQGFPRGWTDFDYGLPPARTRGARGKMVGNAVTTRVAAWVAGRIGNPGDVVCPTVDWGQAKRWPNAAAGFDGTRERIEASEFPVLAPYEHLLEHIDVSTAPNLSARAIAGFHSRLQQGNLGWHPGFREAVAQAEDAHLLGNALGKVNK</sequence>
<dbReference type="RefSeq" id="WP_181192315.1">
    <property type="nucleotide sequence ID" value="NZ_JABFED010000004.1"/>
</dbReference>
<evidence type="ECO:0000256" key="7">
    <source>
        <dbReference type="RuleBase" id="RU000417"/>
    </source>
</evidence>
<evidence type="ECO:0000256" key="3">
    <source>
        <dbReference type="ARBA" id="ARBA00022691"/>
    </source>
</evidence>
<organism evidence="8 9">
    <name type="scientific">Corynebacterium wankanglinii</name>
    <dbReference type="NCBI Taxonomy" id="2735136"/>
    <lineage>
        <taxon>Bacteria</taxon>
        <taxon>Bacillati</taxon>
        <taxon>Actinomycetota</taxon>
        <taxon>Actinomycetes</taxon>
        <taxon>Mycobacteriales</taxon>
        <taxon>Corynebacteriaceae</taxon>
        <taxon>Corynebacterium</taxon>
    </lineage>
</organism>
<dbReference type="Proteomes" id="UP000577408">
    <property type="component" value="Unassembled WGS sequence"/>
</dbReference>
<dbReference type="GO" id="GO:0009307">
    <property type="term" value="P:DNA restriction-modification system"/>
    <property type="evidence" value="ECO:0007669"/>
    <property type="project" value="UniProtKB-KW"/>
</dbReference>
<dbReference type="PROSITE" id="PS00094">
    <property type="entry name" value="C5_MTASE_1"/>
    <property type="match status" value="1"/>
</dbReference>
<dbReference type="NCBIfam" id="TIGR00675">
    <property type="entry name" value="dcm"/>
    <property type="match status" value="1"/>
</dbReference>
<dbReference type="GO" id="GO:0003677">
    <property type="term" value="F:DNA binding"/>
    <property type="evidence" value="ECO:0007669"/>
    <property type="project" value="TreeGrafter"/>
</dbReference>
<gene>
    <name evidence="8" type="primary">dcm</name>
    <name evidence="8" type="ORF">HMA55_06790</name>
</gene>
<evidence type="ECO:0000256" key="5">
    <source>
        <dbReference type="PROSITE-ProRule" id="PRU01016"/>
    </source>
</evidence>
<name>A0A7V9A205_9CORY</name>
<evidence type="ECO:0000256" key="2">
    <source>
        <dbReference type="ARBA" id="ARBA00022679"/>
    </source>
</evidence>
<evidence type="ECO:0000256" key="1">
    <source>
        <dbReference type="ARBA" id="ARBA00022603"/>
    </source>
</evidence>
<dbReference type="InterPro" id="IPR001525">
    <property type="entry name" value="C5_MeTfrase"/>
</dbReference>
<dbReference type="GO" id="GO:0003886">
    <property type="term" value="F:DNA (cytosine-5-)-methyltransferase activity"/>
    <property type="evidence" value="ECO:0007669"/>
    <property type="project" value="UniProtKB-EC"/>
</dbReference>
<dbReference type="InterPro" id="IPR050390">
    <property type="entry name" value="C5-Methyltransferase"/>
</dbReference>
<comment type="similarity">
    <text evidence="5 6">Belongs to the class I-like SAM-binding methyltransferase superfamily. C5-methyltransferase family.</text>
</comment>
<dbReference type="PANTHER" id="PTHR10629:SF50">
    <property type="entry name" value="DNA (CYTOSINE-5)-METHYLTRANSFERASE CMT3"/>
    <property type="match status" value="1"/>
</dbReference>
<keyword evidence="2 5" id="KW-0808">Transferase</keyword>
<reference evidence="8 9" key="1">
    <citation type="submission" date="2020-05" db="EMBL/GenBank/DDBJ databases">
        <title>Descriptions of Corynebacterium xxxx sp. nov., Corynebacterium yyyy sp. nov. and Corynebacterium zzzz sp. nov.</title>
        <authorList>
            <person name="Zhang G."/>
        </authorList>
    </citation>
    <scope>NUCLEOTIDE SEQUENCE [LARGE SCALE GENOMIC DNA]</scope>
    <source>
        <strain evidence="9">zg-913</strain>
    </source>
</reference>